<name>A0ABS1JEI3_9BACL</name>
<evidence type="ECO:0000313" key="5">
    <source>
        <dbReference type="EMBL" id="MBL0388704.1"/>
    </source>
</evidence>
<keyword evidence="3" id="KW-0472">Membrane</keyword>
<evidence type="ECO:0000256" key="1">
    <source>
        <dbReference type="ARBA" id="ARBA00009716"/>
    </source>
</evidence>
<dbReference type="Pfam" id="PF01645">
    <property type="entry name" value="Glu_synthase"/>
    <property type="match status" value="1"/>
</dbReference>
<sequence>MKGCVSLVNTLLMILILILIAVPATLSIQLYLVSRKAQHSIIRQHPYLGWIRYLLEKLGPEFRQYWFDDDNAGKPFSRAEFVGLVFSAKYRQDLISFGSKRDFDQPGYYIANDMFPLLTNELHVNNAEVVQAKKYVIHKEGIFSRKEKMITDESPKWLYDDSDTLIVGGDRSHPWHLSGMFGASATSYGAVGENYILSTGHGAAMAGGSWINTGEGGVVEEHLASGVDIVAQIGPGMFGYRDENGQFSLDEFRAKAATPNIKAFELKMAQGAKIRGGHLEGSKVNAKIAAVRKVPVGKTINSPNRFPFLTNAEEMLEFVQLLQAEGGKPVGVKIVVGQQAKLELFFQTMIDMNVYPDFITVDGGEGGSGATYKAMADSMGLPLFPALLTVVDTALHYGIRDKFKIFASGKLISPDKVAIALAIGADAVNSARGFMMANGCIMALQCHTGKCPAGITTTDPKYQDALVPEEKQWRVMNYLLSMRYSLFALAAACGLDSPRKFTREHIVYNNQYGQSVQLQHLFPYPEAEQKPEPKPETNAS</sequence>
<evidence type="ECO:0000256" key="2">
    <source>
        <dbReference type="PIRNR" id="PIRNR006429"/>
    </source>
</evidence>
<evidence type="ECO:0000259" key="4">
    <source>
        <dbReference type="Pfam" id="PF01645"/>
    </source>
</evidence>
<dbReference type="Gene3D" id="3.20.20.70">
    <property type="entry name" value="Aldolase class I"/>
    <property type="match status" value="1"/>
</dbReference>
<dbReference type="PANTHER" id="PTHR43819">
    <property type="entry name" value="ARCHAEAL-TYPE GLUTAMATE SYNTHASE [NADPH]"/>
    <property type="match status" value="1"/>
</dbReference>
<dbReference type="CDD" id="cd02808">
    <property type="entry name" value="GltS_FMN"/>
    <property type="match status" value="1"/>
</dbReference>
<keyword evidence="3" id="KW-0812">Transmembrane</keyword>
<dbReference type="SUPFAM" id="SSF51395">
    <property type="entry name" value="FMN-linked oxidoreductases"/>
    <property type="match status" value="1"/>
</dbReference>
<feature type="transmembrane region" description="Helical" evidence="3">
    <location>
        <begin position="12"/>
        <end position="33"/>
    </location>
</feature>
<reference evidence="5 6" key="1">
    <citation type="submission" date="2021-01" db="EMBL/GenBank/DDBJ databases">
        <title>Tumebacillus sp. strain ITR2 16S ribosomal RNA gene Genome sequencing and assembly.</title>
        <authorList>
            <person name="Kang M."/>
        </authorList>
    </citation>
    <scope>NUCLEOTIDE SEQUENCE [LARGE SCALE GENOMIC DNA]</scope>
    <source>
        <strain evidence="5 6">ITR2</strain>
    </source>
</reference>
<dbReference type="InterPro" id="IPR024188">
    <property type="entry name" value="GltB"/>
</dbReference>
<feature type="domain" description="Glutamate synthase" evidence="4">
    <location>
        <begin position="170"/>
        <end position="495"/>
    </location>
</feature>
<keyword evidence="6" id="KW-1185">Reference proteome</keyword>
<comment type="caution">
    <text evidence="5">The sequence shown here is derived from an EMBL/GenBank/DDBJ whole genome shotgun (WGS) entry which is preliminary data.</text>
</comment>
<dbReference type="PANTHER" id="PTHR43819:SF1">
    <property type="entry name" value="ARCHAEAL-TYPE GLUTAMATE SYNTHASE [NADPH]"/>
    <property type="match status" value="1"/>
</dbReference>
<keyword evidence="3" id="KW-1133">Transmembrane helix</keyword>
<dbReference type="InterPro" id="IPR013785">
    <property type="entry name" value="Aldolase_TIM"/>
</dbReference>
<dbReference type="Proteomes" id="UP000602284">
    <property type="component" value="Unassembled WGS sequence"/>
</dbReference>
<accession>A0ABS1JEI3</accession>
<dbReference type="InterPro" id="IPR002932">
    <property type="entry name" value="Glu_synthdom"/>
</dbReference>
<proteinExistence type="inferred from homology"/>
<protein>
    <submittedName>
        <fullName evidence="5">FMN-binding glutamate synthase family protein</fullName>
    </submittedName>
</protein>
<evidence type="ECO:0000256" key="3">
    <source>
        <dbReference type="SAM" id="Phobius"/>
    </source>
</evidence>
<gene>
    <name evidence="5" type="ORF">JJB07_19025</name>
</gene>
<dbReference type="PIRSF" id="PIRSF006429">
    <property type="entry name" value="GOGAT_lg_2"/>
    <property type="match status" value="1"/>
</dbReference>
<evidence type="ECO:0000313" key="6">
    <source>
        <dbReference type="Proteomes" id="UP000602284"/>
    </source>
</evidence>
<organism evidence="5 6">
    <name type="scientific">Tumebacillus amylolyticus</name>
    <dbReference type="NCBI Taxonomy" id="2801339"/>
    <lineage>
        <taxon>Bacteria</taxon>
        <taxon>Bacillati</taxon>
        <taxon>Bacillota</taxon>
        <taxon>Bacilli</taxon>
        <taxon>Bacillales</taxon>
        <taxon>Alicyclobacillaceae</taxon>
        <taxon>Tumebacillus</taxon>
    </lineage>
</organism>
<comment type="similarity">
    <text evidence="1 2">Belongs to the glutamate synthase family.</text>
</comment>
<dbReference type="EMBL" id="JAEQNB010000006">
    <property type="protein sequence ID" value="MBL0388704.1"/>
    <property type="molecule type" value="Genomic_DNA"/>
</dbReference>